<evidence type="ECO:0000313" key="2">
    <source>
        <dbReference type="EMBL" id="OIQ94613.1"/>
    </source>
</evidence>
<dbReference type="InterPro" id="IPR036165">
    <property type="entry name" value="YefM-like_sf"/>
</dbReference>
<dbReference type="EMBL" id="MLJW01000183">
    <property type="protein sequence ID" value="OIQ94613.1"/>
    <property type="molecule type" value="Genomic_DNA"/>
</dbReference>
<accession>A0A1J5S2Q0</accession>
<dbReference type="NCBIfam" id="TIGR01552">
    <property type="entry name" value="phd_fam"/>
    <property type="match status" value="1"/>
</dbReference>
<dbReference type="SUPFAM" id="SSF143120">
    <property type="entry name" value="YefM-like"/>
    <property type="match status" value="1"/>
</dbReference>
<comment type="caution">
    <text evidence="2">The sequence shown here is derived from an EMBL/GenBank/DDBJ whole genome shotgun (WGS) entry which is preliminary data.</text>
</comment>
<dbReference type="AlphaFoldDB" id="A0A1J5S2Q0"/>
<proteinExistence type="inferred from homology"/>
<reference evidence="2" key="1">
    <citation type="submission" date="2016-10" db="EMBL/GenBank/DDBJ databases">
        <title>Sequence of Gallionella enrichment culture.</title>
        <authorList>
            <person name="Poehlein A."/>
            <person name="Muehling M."/>
            <person name="Daniel R."/>
        </authorList>
    </citation>
    <scope>NUCLEOTIDE SEQUENCE</scope>
</reference>
<evidence type="ECO:0000256" key="1">
    <source>
        <dbReference type="ARBA" id="ARBA00009981"/>
    </source>
</evidence>
<gene>
    <name evidence="2" type="ORF">GALL_234700</name>
</gene>
<sequence length="59" mass="6429">MTAKRCYTTPGGTITARAEPLLIEKHGRGVVVVVAVEEFERLSGKSAADRRSAKDEKKN</sequence>
<dbReference type="Gene3D" id="3.40.1620.10">
    <property type="entry name" value="YefM-like domain"/>
    <property type="match status" value="1"/>
</dbReference>
<protein>
    <submittedName>
        <fullName evidence="2">Hypothetisches protein</fullName>
    </submittedName>
</protein>
<name>A0A1J5S2Q0_9ZZZZ</name>
<comment type="similarity">
    <text evidence="1">Belongs to the phD/YefM antitoxin family.</text>
</comment>
<organism evidence="2">
    <name type="scientific">mine drainage metagenome</name>
    <dbReference type="NCBI Taxonomy" id="410659"/>
    <lineage>
        <taxon>unclassified sequences</taxon>
        <taxon>metagenomes</taxon>
        <taxon>ecological metagenomes</taxon>
    </lineage>
</organism>